<organism evidence="1 2">
    <name type="scientific">Punica granatum</name>
    <name type="common">Pomegranate</name>
    <dbReference type="NCBI Taxonomy" id="22663"/>
    <lineage>
        <taxon>Eukaryota</taxon>
        <taxon>Viridiplantae</taxon>
        <taxon>Streptophyta</taxon>
        <taxon>Embryophyta</taxon>
        <taxon>Tracheophyta</taxon>
        <taxon>Spermatophyta</taxon>
        <taxon>Magnoliopsida</taxon>
        <taxon>eudicotyledons</taxon>
        <taxon>Gunneridae</taxon>
        <taxon>Pentapetalae</taxon>
        <taxon>rosids</taxon>
        <taxon>malvids</taxon>
        <taxon>Myrtales</taxon>
        <taxon>Lythraceae</taxon>
        <taxon>Punica</taxon>
    </lineage>
</organism>
<dbReference type="EMBL" id="PGOL01005841">
    <property type="protein sequence ID" value="PKI34510.1"/>
    <property type="molecule type" value="Genomic_DNA"/>
</dbReference>
<name>A0A2I0HSN9_PUNGR</name>
<protein>
    <submittedName>
        <fullName evidence="1">Uncharacterized protein</fullName>
    </submittedName>
</protein>
<accession>A0A2I0HSN9</accession>
<sequence>MERMTHSRVLSLSMTGCSWKFVKLEPIWMDDASWNNLISSTLLNSWYNLFVRKLLAPLLKGPTIWAVLKVDFRGLEGEVTEQALKLHLWKGNELAWMVEIREWFLLFSKKNGTEWGLESSWVYCKGKVERS</sequence>
<comment type="caution">
    <text evidence="1">The sequence shown here is derived from an EMBL/GenBank/DDBJ whole genome shotgun (WGS) entry which is preliminary data.</text>
</comment>
<reference evidence="1 2" key="1">
    <citation type="submission" date="2017-11" db="EMBL/GenBank/DDBJ databases">
        <title>De-novo sequencing of pomegranate (Punica granatum L.) genome.</title>
        <authorList>
            <person name="Akparov Z."/>
            <person name="Amiraslanov A."/>
            <person name="Hajiyeva S."/>
            <person name="Abbasov M."/>
            <person name="Kaur K."/>
            <person name="Hamwieh A."/>
            <person name="Solovyev V."/>
            <person name="Salamov A."/>
            <person name="Braich B."/>
            <person name="Kosarev P."/>
            <person name="Mahmoud A."/>
            <person name="Hajiyev E."/>
            <person name="Babayeva S."/>
            <person name="Izzatullayeva V."/>
            <person name="Mammadov A."/>
            <person name="Mammadov A."/>
            <person name="Sharifova S."/>
            <person name="Ojaghi J."/>
            <person name="Eynullazada K."/>
            <person name="Bayramov B."/>
            <person name="Abdulazimova A."/>
            <person name="Shahmuradov I."/>
        </authorList>
    </citation>
    <scope>NUCLEOTIDE SEQUENCE [LARGE SCALE GENOMIC DNA]</scope>
    <source>
        <strain evidence="2">cv. AG2017</strain>
        <tissue evidence="1">Leaf</tissue>
    </source>
</reference>
<dbReference type="AlphaFoldDB" id="A0A2I0HSN9"/>
<evidence type="ECO:0000313" key="2">
    <source>
        <dbReference type="Proteomes" id="UP000233551"/>
    </source>
</evidence>
<gene>
    <name evidence="1" type="ORF">CRG98_045047</name>
</gene>
<proteinExistence type="predicted"/>
<keyword evidence="2" id="KW-1185">Reference proteome</keyword>
<dbReference type="Proteomes" id="UP000233551">
    <property type="component" value="Unassembled WGS sequence"/>
</dbReference>
<evidence type="ECO:0000313" key="1">
    <source>
        <dbReference type="EMBL" id="PKI34510.1"/>
    </source>
</evidence>